<proteinExistence type="predicted"/>
<gene>
    <name evidence="3" type="ORF">GCM10008170_22870</name>
    <name evidence="4" type="ORF">JOD31_002305</name>
</gene>
<evidence type="ECO:0000256" key="1">
    <source>
        <dbReference type="SAM" id="Phobius"/>
    </source>
</evidence>
<feature type="domain" description="DUF1468" evidence="2">
    <location>
        <begin position="16"/>
        <end position="151"/>
    </location>
</feature>
<feature type="transmembrane region" description="Helical" evidence="1">
    <location>
        <begin position="85"/>
        <end position="112"/>
    </location>
</feature>
<reference evidence="3" key="1">
    <citation type="journal article" date="2014" name="Int. J. Syst. Evol. Microbiol.">
        <title>Complete genome sequence of Corynebacterium casei LMG S-19264T (=DSM 44701T), isolated from a smear-ripened cheese.</title>
        <authorList>
            <consortium name="US DOE Joint Genome Institute (JGI-PGF)"/>
            <person name="Walter F."/>
            <person name="Albersmeier A."/>
            <person name="Kalinowski J."/>
            <person name="Ruckert C."/>
        </authorList>
    </citation>
    <scope>NUCLEOTIDE SEQUENCE</scope>
    <source>
        <strain evidence="3">VKM B-1606</strain>
    </source>
</reference>
<evidence type="ECO:0000259" key="2">
    <source>
        <dbReference type="Pfam" id="PF07331"/>
    </source>
</evidence>
<evidence type="ECO:0000313" key="4">
    <source>
        <dbReference type="EMBL" id="MBM7852063.1"/>
    </source>
</evidence>
<protein>
    <submittedName>
        <fullName evidence="3">C4-dicarboxylate ABC transporter</fullName>
    </submittedName>
    <submittedName>
        <fullName evidence="4">Tricarboxylic transport membrane protein</fullName>
    </submittedName>
</protein>
<feature type="transmembrane region" description="Helical" evidence="1">
    <location>
        <begin position="124"/>
        <end position="142"/>
    </location>
</feature>
<sequence length="159" mass="15997">MSAPQEGSGRKLGAIVVAVALIAVAGIVAADAIRLGTVRTFGPGIGPRAFPWAIAIGLALLGLANLVVALKGKAVETAPVEMGPALWVIGGLVGQIALLSFAGFSIATGVLFGMTARGFGRGPLWLTIPIGAALSFVLYVIFTKALALTLPAGPLEKLV</sequence>
<evidence type="ECO:0000313" key="6">
    <source>
        <dbReference type="Proteomes" id="UP001143400"/>
    </source>
</evidence>
<keyword evidence="1" id="KW-1133">Transmembrane helix</keyword>
<keyword evidence="1" id="KW-0472">Membrane</keyword>
<keyword evidence="1" id="KW-0812">Transmembrane</keyword>
<dbReference type="Proteomes" id="UP001143400">
    <property type="component" value="Unassembled WGS sequence"/>
</dbReference>
<feature type="transmembrane region" description="Helical" evidence="1">
    <location>
        <begin position="12"/>
        <end position="37"/>
    </location>
</feature>
<feature type="transmembrane region" description="Helical" evidence="1">
    <location>
        <begin position="49"/>
        <end position="70"/>
    </location>
</feature>
<organism evidence="3 6">
    <name type="scientific">Methylopila capsulata</name>
    <dbReference type="NCBI Taxonomy" id="61654"/>
    <lineage>
        <taxon>Bacteria</taxon>
        <taxon>Pseudomonadati</taxon>
        <taxon>Pseudomonadota</taxon>
        <taxon>Alphaproteobacteria</taxon>
        <taxon>Hyphomicrobiales</taxon>
        <taxon>Methylopilaceae</taxon>
        <taxon>Methylopila</taxon>
    </lineage>
</organism>
<reference evidence="4 5" key="2">
    <citation type="submission" date="2021-01" db="EMBL/GenBank/DDBJ databases">
        <title>Genomic Encyclopedia of Type Strains, Phase IV (KMG-IV): sequencing the most valuable type-strain genomes for metagenomic binning, comparative biology and taxonomic classification.</title>
        <authorList>
            <person name="Goeker M."/>
        </authorList>
    </citation>
    <scope>NUCLEOTIDE SEQUENCE [LARGE SCALE GENOMIC DNA]</scope>
    <source>
        <strain evidence="4 5">DSM 6130</strain>
    </source>
</reference>
<dbReference type="RefSeq" id="WP_204950496.1">
    <property type="nucleotide sequence ID" value="NZ_BSFF01000003.1"/>
</dbReference>
<dbReference type="Pfam" id="PF07331">
    <property type="entry name" value="TctB"/>
    <property type="match status" value="1"/>
</dbReference>
<dbReference type="Proteomes" id="UP000758856">
    <property type="component" value="Unassembled WGS sequence"/>
</dbReference>
<dbReference type="EMBL" id="BSFF01000003">
    <property type="protein sequence ID" value="GLK56268.1"/>
    <property type="molecule type" value="Genomic_DNA"/>
</dbReference>
<accession>A0A9W6ITL2</accession>
<dbReference type="EMBL" id="JAFBCY010000003">
    <property type="protein sequence ID" value="MBM7852063.1"/>
    <property type="molecule type" value="Genomic_DNA"/>
</dbReference>
<evidence type="ECO:0000313" key="5">
    <source>
        <dbReference type="Proteomes" id="UP000758856"/>
    </source>
</evidence>
<evidence type="ECO:0000313" key="3">
    <source>
        <dbReference type="EMBL" id="GLK56268.1"/>
    </source>
</evidence>
<keyword evidence="5" id="KW-1185">Reference proteome</keyword>
<name>A0A9W6ITL2_9HYPH</name>
<comment type="caution">
    <text evidence="3">The sequence shown here is derived from an EMBL/GenBank/DDBJ whole genome shotgun (WGS) entry which is preliminary data.</text>
</comment>
<dbReference type="AlphaFoldDB" id="A0A9W6ITL2"/>
<dbReference type="InterPro" id="IPR009936">
    <property type="entry name" value="DUF1468"/>
</dbReference>
<reference evidence="3" key="3">
    <citation type="submission" date="2023-01" db="EMBL/GenBank/DDBJ databases">
        <authorList>
            <person name="Sun Q."/>
            <person name="Evtushenko L."/>
        </authorList>
    </citation>
    <scope>NUCLEOTIDE SEQUENCE</scope>
    <source>
        <strain evidence="3">VKM B-1606</strain>
    </source>
</reference>